<organism evidence="1 2">
    <name type="scientific">Zarea fungicola</name>
    <dbReference type="NCBI Taxonomy" id="93591"/>
    <lineage>
        <taxon>Eukaryota</taxon>
        <taxon>Fungi</taxon>
        <taxon>Dikarya</taxon>
        <taxon>Ascomycota</taxon>
        <taxon>Pezizomycotina</taxon>
        <taxon>Sordariomycetes</taxon>
        <taxon>Hypocreomycetidae</taxon>
        <taxon>Hypocreales</taxon>
        <taxon>Cordycipitaceae</taxon>
        <taxon>Zarea</taxon>
    </lineage>
</organism>
<sequence length="270" mass="29293">MGWTDRLRPSAAKQATSTIYAQSSESSPNASSIDQPSVIYDGELTYNRVKGGNGAGVAYQEATGAPVESSSPLGYHVGWVTIIFLNINQMIGTGIFSTPGSILKQTGSIGLALIYWTIGAIMAIAGFGTYLELASYFPSRSGSEVVYLEQAYPRPKYFFPVAFAVQTVVLSFSSSNAIVLSRYVWRIANKVPTDWEMKGVAIAAYTAAVICVVAHNKYSLWAVNALGVLKVLTLVFISITGFVVLGGNVKRRLPKRLQRRQRDQGSRAHH</sequence>
<name>A0ACC1NDI9_9HYPO</name>
<keyword evidence="2" id="KW-1185">Reference proteome</keyword>
<accession>A0ACC1NDI9</accession>
<dbReference type="EMBL" id="JANJQO010000530">
    <property type="protein sequence ID" value="KAJ2976868.1"/>
    <property type="molecule type" value="Genomic_DNA"/>
</dbReference>
<comment type="caution">
    <text evidence="1">The sequence shown here is derived from an EMBL/GenBank/DDBJ whole genome shotgun (WGS) entry which is preliminary data.</text>
</comment>
<proteinExistence type="predicted"/>
<evidence type="ECO:0000313" key="2">
    <source>
        <dbReference type="Proteomes" id="UP001143910"/>
    </source>
</evidence>
<evidence type="ECO:0000313" key="1">
    <source>
        <dbReference type="EMBL" id="KAJ2976868.1"/>
    </source>
</evidence>
<dbReference type="Proteomes" id="UP001143910">
    <property type="component" value="Unassembled WGS sequence"/>
</dbReference>
<reference evidence="1" key="1">
    <citation type="submission" date="2022-08" db="EMBL/GenBank/DDBJ databases">
        <title>Genome Sequence of Lecanicillium fungicola.</title>
        <authorList>
            <person name="Buettner E."/>
        </authorList>
    </citation>
    <scope>NUCLEOTIDE SEQUENCE</scope>
    <source>
        <strain evidence="1">Babe33</strain>
    </source>
</reference>
<protein>
    <submittedName>
        <fullName evidence="1">Uncharacterized protein</fullName>
    </submittedName>
</protein>
<gene>
    <name evidence="1" type="ORF">NQ176_g4691</name>
</gene>